<keyword evidence="1" id="KW-0430">Lectin</keyword>
<dbReference type="Proteomes" id="UP000018467">
    <property type="component" value="Unassembled WGS sequence"/>
</dbReference>
<evidence type="ECO:0000313" key="3">
    <source>
        <dbReference type="Ensembl" id="ENSAMXP00000030817.1"/>
    </source>
</evidence>
<dbReference type="PANTHER" id="PTHR23250">
    <property type="entry name" value="DYSFERLIN-RELATED"/>
    <property type="match status" value="1"/>
</dbReference>
<name>A0A3B1ILN9_ASTMX</name>
<dbReference type="GO" id="GO:0030246">
    <property type="term" value="F:carbohydrate binding"/>
    <property type="evidence" value="ECO:0007669"/>
    <property type="project" value="UniProtKB-KW"/>
</dbReference>
<proteinExistence type="inferred from homology"/>
<reference evidence="4" key="1">
    <citation type="submission" date="2013-03" db="EMBL/GenBank/DDBJ databases">
        <authorList>
            <person name="Jeffery W."/>
            <person name="Warren W."/>
            <person name="Wilson R.K."/>
        </authorList>
    </citation>
    <scope>NUCLEOTIDE SEQUENCE</scope>
    <source>
        <strain evidence="4">female</strain>
    </source>
</reference>
<dbReference type="InterPro" id="IPR006624">
    <property type="entry name" value="Beta-propeller_rpt_TECPR"/>
</dbReference>
<dbReference type="Ensembl" id="ENSAMXT00000051902.1">
    <property type="protein sequence ID" value="ENSAMXP00000030817.1"/>
    <property type="gene ID" value="ENSAMXG00000038471.1"/>
</dbReference>
<evidence type="ECO:0000313" key="4">
    <source>
        <dbReference type="Proteomes" id="UP000018467"/>
    </source>
</evidence>
<evidence type="ECO:0008006" key="5">
    <source>
        <dbReference type="Google" id="ProtNLM"/>
    </source>
</evidence>
<dbReference type="SMART" id="SM00706">
    <property type="entry name" value="TECPR"/>
    <property type="match status" value="3"/>
</dbReference>
<dbReference type="PANTHER" id="PTHR23250:SF3">
    <property type="entry name" value="FISH-EGG LECTIN-LIKE ISOFORM X1-RELATED"/>
    <property type="match status" value="1"/>
</dbReference>
<sequence>MRDFPFDPCYIHGKCHIPTCVWSETGRHCRLSPPLSSFPSLSFQSVGARAECLSALLPPPSRSLSLSNEQVSECVCAREWREVFTYFLFCCSAPGLYNLLGWRATAAPITVCWNSKLLQCQFSQYLATLLEKVDAGGKLFAAGLNMGGVVFCLGEEATTGFAGPGSPASWTQLPARLKYYSCGPYSCWGVNTADEIFILKPITGSLSMIEVSTDGRVYGVNSVGDIYQRYLEGILPCNPAGTGWRHVSYSEKVKHVSYDLGHLWLIGKDNHIMDCTE</sequence>
<accession>A0A3B1ILN9</accession>
<reference evidence="3" key="3">
    <citation type="submission" date="2025-08" db="UniProtKB">
        <authorList>
            <consortium name="Ensembl"/>
        </authorList>
    </citation>
    <scope>IDENTIFICATION</scope>
</reference>
<reference evidence="3" key="4">
    <citation type="submission" date="2025-09" db="UniProtKB">
        <authorList>
            <consortium name="Ensembl"/>
        </authorList>
    </citation>
    <scope>IDENTIFICATION</scope>
</reference>
<dbReference type="Bgee" id="ENSAMXG00000038471">
    <property type="expression patterns" value="Expressed in liver and 4 other cell types or tissues"/>
</dbReference>
<organism evidence="3 4">
    <name type="scientific">Astyanax mexicanus</name>
    <name type="common">Blind cave fish</name>
    <name type="synonym">Astyanax fasciatus mexicanus</name>
    <dbReference type="NCBI Taxonomy" id="7994"/>
    <lineage>
        <taxon>Eukaryota</taxon>
        <taxon>Metazoa</taxon>
        <taxon>Chordata</taxon>
        <taxon>Craniata</taxon>
        <taxon>Vertebrata</taxon>
        <taxon>Euteleostomi</taxon>
        <taxon>Actinopterygii</taxon>
        <taxon>Neopterygii</taxon>
        <taxon>Teleostei</taxon>
        <taxon>Ostariophysi</taxon>
        <taxon>Characiformes</taxon>
        <taxon>Characoidei</taxon>
        <taxon>Acestrorhamphidae</taxon>
        <taxon>Acestrorhamphinae</taxon>
        <taxon>Astyanax</taxon>
    </lineage>
</organism>
<comment type="similarity">
    <text evidence="2">Belongs to the tectonin family.</text>
</comment>
<evidence type="ECO:0000256" key="2">
    <source>
        <dbReference type="ARBA" id="ARBA00038331"/>
    </source>
</evidence>
<protein>
    <recommendedName>
        <fullName evidence="5">Fish-egg lectin-like</fullName>
    </recommendedName>
</protein>
<evidence type="ECO:0000256" key="1">
    <source>
        <dbReference type="ARBA" id="ARBA00022734"/>
    </source>
</evidence>
<dbReference type="Pfam" id="PF19193">
    <property type="entry name" value="Tectonin"/>
    <property type="match status" value="1"/>
</dbReference>
<dbReference type="GeneTree" id="ENSGT00510000047886"/>
<reference evidence="4" key="2">
    <citation type="journal article" date="2014" name="Nat. Commun.">
        <title>The cavefish genome reveals candidate genes for eye loss.</title>
        <authorList>
            <person name="McGaugh S.E."/>
            <person name="Gross J.B."/>
            <person name="Aken B."/>
            <person name="Blin M."/>
            <person name="Borowsky R."/>
            <person name="Chalopin D."/>
            <person name="Hinaux H."/>
            <person name="Jeffery W.R."/>
            <person name="Keene A."/>
            <person name="Ma L."/>
            <person name="Minx P."/>
            <person name="Murphy D."/>
            <person name="O'Quin K.E."/>
            <person name="Retaux S."/>
            <person name="Rohner N."/>
            <person name="Searle S.M."/>
            <person name="Stahl B.A."/>
            <person name="Tabin C."/>
            <person name="Volff J.N."/>
            <person name="Yoshizawa M."/>
            <person name="Warren W.C."/>
        </authorList>
    </citation>
    <scope>NUCLEOTIDE SEQUENCE [LARGE SCALE GENOMIC DNA]</scope>
    <source>
        <strain evidence="4">female</strain>
    </source>
</reference>
<keyword evidence="4" id="KW-1185">Reference proteome</keyword>
<dbReference type="AlphaFoldDB" id="A0A3B1ILN9"/>
<dbReference type="InParanoid" id="A0A3B1ILN9"/>
<dbReference type="InterPro" id="IPR051513">
    <property type="entry name" value="Tectonin_beta-prop"/>
</dbReference>